<evidence type="ECO:0000256" key="1">
    <source>
        <dbReference type="ARBA" id="ARBA00022574"/>
    </source>
</evidence>
<evidence type="ECO:0000313" key="8">
    <source>
        <dbReference type="Proteomes" id="UP001165060"/>
    </source>
</evidence>
<feature type="compositionally biased region" description="Polar residues" evidence="6">
    <location>
        <begin position="1"/>
        <end position="22"/>
    </location>
</feature>
<keyword evidence="8" id="KW-1185">Reference proteome</keyword>
<protein>
    <submittedName>
        <fullName evidence="7">Uncharacterized protein</fullName>
    </submittedName>
</protein>
<sequence length="220" mass="23119">MTSQTVEYENLISSSFTASNPASALKAPPLARWERKALAASNSTPGPKTPGKRAGTPGKGGEDRFIPNRAAMEGGTKLSYGRDASTPKKSAEDNAAVSNSDPAAAPQDSDDANTGTTKEYADALSQALSVGTQSRVLSFKDKAPAPKGDTAANLKVLYSQSACDGSRSLKTKVTTRHIPSAPSRILDAPDLLDDYYLNLLAWNDQNVLAVSLSQTVYVPS</sequence>
<keyword evidence="3" id="KW-0677">Repeat</keyword>
<keyword evidence="2" id="KW-0132">Cell division</keyword>
<dbReference type="PANTHER" id="PTHR19918:SF8">
    <property type="entry name" value="FI02843P"/>
    <property type="match status" value="1"/>
</dbReference>
<feature type="region of interest" description="Disordered" evidence="6">
    <location>
        <begin position="1"/>
        <end position="116"/>
    </location>
</feature>
<name>A0ABQ6MWU2_9STRA</name>
<evidence type="ECO:0000313" key="7">
    <source>
        <dbReference type="EMBL" id="GMI35073.1"/>
    </source>
</evidence>
<evidence type="ECO:0000256" key="2">
    <source>
        <dbReference type="ARBA" id="ARBA00022618"/>
    </source>
</evidence>
<keyword evidence="4" id="KW-0498">Mitosis</keyword>
<comment type="caution">
    <text evidence="7">The sequence shown here is derived from an EMBL/GenBank/DDBJ whole genome shotgun (WGS) entry which is preliminary data.</text>
</comment>
<evidence type="ECO:0000256" key="5">
    <source>
        <dbReference type="ARBA" id="ARBA00023306"/>
    </source>
</evidence>
<dbReference type="Gene3D" id="2.130.10.10">
    <property type="entry name" value="YVTN repeat-like/Quinoprotein amine dehydrogenase"/>
    <property type="match status" value="1"/>
</dbReference>
<reference evidence="7 8" key="1">
    <citation type="journal article" date="2023" name="Commun. Biol.">
        <title>Genome analysis of Parmales, the sister group of diatoms, reveals the evolutionary specialization of diatoms from phago-mixotrophs to photoautotrophs.</title>
        <authorList>
            <person name="Ban H."/>
            <person name="Sato S."/>
            <person name="Yoshikawa S."/>
            <person name="Yamada K."/>
            <person name="Nakamura Y."/>
            <person name="Ichinomiya M."/>
            <person name="Sato N."/>
            <person name="Blanc-Mathieu R."/>
            <person name="Endo H."/>
            <person name="Kuwata A."/>
            <person name="Ogata H."/>
        </authorList>
    </citation>
    <scope>NUCLEOTIDE SEQUENCE [LARGE SCALE GENOMIC DNA]</scope>
</reference>
<keyword evidence="1" id="KW-0853">WD repeat</keyword>
<keyword evidence="5" id="KW-0131">Cell cycle</keyword>
<dbReference type="InterPro" id="IPR033010">
    <property type="entry name" value="Cdc20/Fizzy"/>
</dbReference>
<proteinExistence type="predicted"/>
<organism evidence="7 8">
    <name type="scientific">Tetraparma gracilis</name>
    <dbReference type="NCBI Taxonomy" id="2962635"/>
    <lineage>
        <taxon>Eukaryota</taxon>
        <taxon>Sar</taxon>
        <taxon>Stramenopiles</taxon>
        <taxon>Ochrophyta</taxon>
        <taxon>Bolidophyceae</taxon>
        <taxon>Parmales</taxon>
        <taxon>Triparmaceae</taxon>
        <taxon>Tetraparma</taxon>
    </lineage>
</organism>
<accession>A0ABQ6MWU2</accession>
<evidence type="ECO:0000256" key="3">
    <source>
        <dbReference type="ARBA" id="ARBA00022737"/>
    </source>
</evidence>
<gene>
    <name evidence="7" type="ORF">TeGR_g2528</name>
</gene>
<dbReference type="InterPro" id="IPR015943">
    <property type="entry name" value="WD40/YVTN_repeat-like_dom_sf"/>
</dbReference>
<dbReference type="PANTHER" id="PTHR19918">
    <property type="entry name" value="CELL DIVISION CYCLE 20 CDC20 FIZZY -RELATED"/>
    <property type="match status" value="1"/>
</dbReference>
<evidence type="ECO:0000256" key="4">
    <source>
        <dbReference type="ARBA" id="ARBA00022776"/>
    </source>
</evidence>
<dbReference type="EMBL" id="BRYB01003346">
    <property type="protein sequence ID" value="GMI35073.1"/>
    <property type="molecule type" value="Genomic_DNA"/>
</dbReference>
<evidence type="ECO:0000256" key="6">
    <source>
        <dbReference type="SAM" id="MobiDB-lite"/>
    </source>
</evidence>
<dbReference type="Proteomes" id="UP001165060">
    <property type="component" value="Unassembled WGS sequence"/>
</dbReference>